<accession>A0A1B0DHV8</accession>
<evidence type="ECO:0000313" key="7">
    <source>
        <dbReference type="EnsemblMetazoa" id="PPAI007742-PA"/>
    </source>
</evidence>
<dbReference type="SMART" id="SM00733">
    <property type="entry name" value="Mterf"/>
    <property type="match status" value="3"/>
</dbReference>
<dbReference type="EnsemblMetazoa" id="PPAI007742-RA">
    <property type="protein sequence ID" value="PPAI007742-PA"/>
    <property type="gene ID" value="PPAI007742"/>
</dbReference>
<evidence type="ECO:0000256" key="6">
    <source>
        <dbReference type="ARBA" id="ARBA00023186"/>
    </source>
</evidence>
<dbReference type="Gene3D" id="1.10.3580.10">
    <property type="entry name" value="ATP12 ATPase"/>
    <property type="match status" value="1"/>
</dbReference>
<dbReference type="InterPro" id="IPR011419">
    <property type="entry name" value="ATP12_ATP_synth-F1-assembly"/>
</dbReference>
<sequence>MNFPLKSVVRIGLLSQRCYSGLKVGRNYSTVKRFYKNTSISSADGKFEVLLDQKKLKTPNGKIFQVDSEPLAIAVATEWDSQRGTIDRSSMHLTSLCNTAIDNPNHLTKLDLTNYIVNYLPTDTVLFQAGEEEDLAPVQAKEWDPVIAWFNERYEADLEKSRDLNTPQVSEKTRMNVSKYLMSHNEAALHGITFAVDSLKSVILTFATLDRFLTTERAVLLSRLEEEFQLGFWGRVEWAHDSSQQELQARGRGIILAPKQWNCTNPASDVASDVASDDISDPILNQTFEEYRRKNLLLLKVKGLLKCSHREAEKFIESSKYLKVMEQNQIVEILRYLLNRKVPPESIMENPWLLLQPQNTLREKCLTLHAMKPRELLDFVPLLRVSLLSLLKIQKKHESEGSTIPGKHRVYYLSDRLEVEPKIVSKYLSTHQFMFFIAFSTLQEILDLMVKYNVAPMNILKDLWAFRYNPKSVEFRLDRARQAEVEKLMPWMVRCPVPILEKSLQISVKHRALLGSNESTLEYLSERLGYDLETMRYITSKHPAVLRVRMTKIKEILDFLLIEEGFTTHDIAQVPRILCHSLETTRTRLAELRGYGCVPSTLVILCRSQREYEKFVNNWLITRERLGLLKENKE</sequence>
<comment type="similarity">
    <text evidence="2">Belongs to the mTERF family.</text>
</comment>
<protein>
    <submittedName>
        <fullName evidence="7">Uncharacterized protein</fullName>
    </submittedName>
</protein>
<dbReference type="GO" id="GO:0003676">
    <property type="term" value="F:nucleic acid binding"/>
    <property type="evidence" value="ECO:0007669"/>
    <property type="project" value="InterPro"/>
</dbReference>
<dbReference type="Gene3D" id="3.30.2180.10">
    <property type="entry name" value="ATP12-like"/>
    <property type="match status" value="1"/>
</dbReference>
<keyword evidence="4" id="KW-0809">Transit peptide</keyword>
<dbReference type="InterPro" id="IPR003690">
    <property type="entry name" value="MTERF"/>
</dbReference>
<organism evidence="7 8">
    <name type="scientific">Phlebotomus papatasi</name>
    <name type="common">Sandfly</name>
    <dbReference type="NCBI Taxonomy" id="29031"/>
    <lineage>
        <taxon>Eukaryota</taxon>
        <taxon>Metazoa</taxon>
        <taxon>Ecdysozoa</taxon>
        <taxon>Arthropoda</taxon>
        <taxon>Hexapoda</taxon>
        <taxon>Insecta</taxon>
        <taxon>Pterygota</taxon>
        <taxon>Neoptera</taxon>
        <taxon>Endopterygota</taxon>
        <taxon>Diptera</taxon>
        <taxon>Nematocera</taxon>
        <taxon>Psychodoidea</taxon>
        <taxon>Psychodidae</taxon>
        <taxon>Phlebotomus</taxon>
        <taxon>Phlebotomus</taxon>
    </lineage>
</organism>
<dbReference type="PANTHER" id="PTHR21013:SF10">
    <property type="entry name" value="ATP SYNTHASE MITOCHONDRIAL F1 COMPLEX ASSEMBLY FACTOR 2"/>
    <property type="match status" value="1"/>
</dbReference>
<evidence type="ECO:0000256" key="3">
    <source>
        <dbReference type="ARBA" id="ARBA00008231"/>
    </source>
</evidence>
<dbReference type="SUPFAM" id="SSF160909">
    <property type="entry name" value="ATP12-like"/>
    <property type="match status" value="1"/>
</dbReference>
<keyword evidence="6" id="KW-0143">Chaperone</keyword>
<dbReference type="VEuPathDB" id="VectorBase:PPAI007742"/>
<dbReference type="Pfam" id="PF07542">
    <property type="entry name" value="ATP12"/>
    <property type="match status" value="1"/>
</dbReference>
<comment type="subcellular location">
    <subcellularLocation>
        <location evidence="1">Mitochondrion</location>
    </subcellularLocation>
</comment>
<evidence type="ECO:0000256" key="4">
    <source>
        <dbReference type="ARBA" id="ARBA00022946"/>
    </source>
</evidence>
<evidence type="ECO:0000313" key="8">
    <source>
        <dbReference type="Proteomes" id="UP000092462"/>
    </source>
</evidence>
<dbReference type="InterPro" id="IPR038538">
    <property type="entry name" value="MTERF_sf"/>
</dbReference>
<keyword evidence="8" id="KW-1185">Reference proteome</keyword>
<dbReference type="Proteomes" id="UP000092462">
    <property type="component" value="Unassembled WGS sequence"/>
</dbReference>
<comment type="similarity">
    <text evidence="3">Belongs to the ATP12 family.</text>
</comment>
<keyword evidence="5" id="KW-0496">Mitochondrion</keyword>
<dbReference type="GO" id="GO:0005739">
    <property type="term" value="C:mitochondrion"/>
    <property type="evidence" value="ECO:0007669"/>
    <property type="project" value="UniProtKB-SubCell"/>
</dbReference>
<reference evidence="7" key="1">
    <citation type="submission" date="2022-08" db="UniProtKB">
        <authorList>
            <consortium name="EnsemblMetazoa"/>
        </authorList>
    </citation>
    <scope>IDENTIFICATION</scope>
    <source>
        <strain evidence="7">Israel</strain>
    </source>
</reference>
<dbReference type="InterPro" id="IPR023335">
    <property type="entry name" value="ATP12_ortho_dom_sf"/>
</dbReference>
<dbReference type="Gene3D" id="1.25.70.10">
    <property type="entry name" value="Transcription termination factor 3, mitochondrial"/>
    <property type="match status" value="1"/>
</dbReference>
<evidence type="ECO:0000256" key="2">
    <source>
        <dbReference type="ARBA" id="ARBA00007692"/>
    </source>
</evidence>
<dbReference type="PANTHER" id="PTHR21013">
    <property type="entry name" value="ATP SYNTHASE MITOCHONDRIAL F1 COMPLEX ASSEMBLY FACTOR 2/ATP12 PROTEIN, MITOCHONDRIAL PRECURSOR"/>
    <property type="match status" value="1"/>
</dbReference>
<dbReference type="AlphaFoldDB" id="A0A1B0DHV8"/>
<evidence type="ECO:0000256" key="1">
    <source>
        <dbReference type="ARBA" id="ARBA00004173"/>
    </source>
</evidence>
<name>A0A1B0DHV8_PHLPP</name>
<evidence type="ECO:0000256" key="5">
    <source>
        <dbReference type="ARBA" id="ARBA00023128"/>
    </source>
</evidence>
<dbReference type="GO" id="GO:0033615">
    <property type="term" value="P:mitochondrial proton-transporting ATP synthase complex assembly"/>
    <property type="evidence" value="ECO:0007669"/>
    <property type="project" value="TreeGrafter"/>
</dbReference>
<dbReference type="EMBL" id="AJVK01061659">
    <property type="status" value="NOT_ANNOTATED_CDS"/>
    <property type="molecule type" value="Genomic_DNA"/>
</dbReference>
<dbReference type="InterPro" id="IPR042272">
    <property type="entry name" value="ATP12_ATP_synth-F1-assembly_N"/>
</dbReference>
<proteinExistence type="inferred from homology"/>
<dbReference type="VEuPathDB" id="VectorBase:PPAPM1_000243"/>